<name>A0A1E4TTM2_PACTA</name>
<keyword evidence="1" id="KW-0472">Membrane</keyword>
<dbReference type="GO" id="GO:0030151">
    <property type="term" value="F:molybdenum ion binding"/>
    <property type="evidence" value="ECO:0007669"/>
    <property type="project" value="InterPro"/>
</dbReference>
<protein>
    <recommendedName>
        <fullName evidence="2">MOSC domain-containing protein</fullName>
    </recommendedName>
</protein>
<dbReference type="Proteomes" id="UP000094236">
    <property type="component" value="Unassembled WGS sequence"/>
</dbReference>
<reference evidence="4" key="1">
    <citation type="submission" date="2016-05" db="EMBL/GenBank/DDBJ databases">
        <title>Comparative genomics of biotechnologically important yeasts.</title>
        <authorList>
            <consortium name="DOE Joint Genome Institute"/>
            <person name="Riley R."/>
            <person name="Haridas S."/>
            <person name="Wolfe K.H."/>
            <person name="Lopes M.R."/>
            <person name="Hittinger C.T."/>
            <person name="Goker M."/>
            <person name="Salamov A."/>
            <person name="Wisecaver J."/>
            <person name="Long T.M."/>
            <person name="Aerts A.L."/>
            <person name="Barry K."/>
            <person name="Choi C."/>
            <person name="Clum A."/>
            <person name="Coughlan A.Y."/>
            <person name="Deshpande S."/>
            <person name="Douglass A.P."/>
            <person name="Hanson S.J."/>
            <person name="Klenk H.-P."/>
            <person name="Labutti K."/>
            <person name="Lapidus A."/>
            <person name="Lindquist E."/>
            <person name="Lipzen A."/>
            <person name="Meier-Kolthoff J.P."/>
            <person name="Ohm R.A."/>
            <person name="Otillar R.P."/>
            <person name="Pangilinan J."/>
            <person name="Peng Y."/>
            <person name="Rokas A."/>
            <person name="Rosa C.A."/>
            <person name="Scheuner C."/>
            <person name="Sibirny A.A."/>
            <person name="Slot J.C."/>
            <person name="Stielow J.B."/>
            <person name="Sun H."/>
            <person name="Kurtzman C.P."/>
            <person name="Blackwell M."/>
            <person name="Grigoriev I.V."/>
            <person name="Jeffries T.W."/>
        </authorList>
    </citation>
    <scope>NUCLEOTIDE SEQUENCE [LARGE SCALE GENOMIC DNA]</scope>
    <source>
        <strain evidence="4">NRRL Y-2460</strain>
    </source>
</reference>
<dbReference type="EMBL" id="KV454015">
    <property type="protein sequence ID" value="ODV95099.1"/>
    <property type="molecule type" value="Genomic_DNA"/>
</dbReference>
<dbReference type="InterPro" id="IPR005302">
    <property type="entry name" value="MoCF_Sase_C"/>
</dbReference>
<dbReference type="GO" id="GO:0030170">
    <property type="term" value="F:pyridoxal phosphate binding"/>
    <property type="evidence" value="ECO:0007669"/>
    <property type="project" value="InterPro"/>
</dbReference>
<keyword evidence="1" id="KW-0812">Transmembrane</keyword>
<dbReference type="PROSITE" id="PS51340">
    <property type="entry name" value="MOSC"/>
    <property type="match status" value="1"/>
</dbReference>
<evidence type="ECO:0000259" key="2">
    <source>
        <dbReference type="PROSITE" id="PS51340"/>
    </source>
</evidence>
<evidence type="ECO:0000256" key="1">
    <source>
        <dbReference type="SAM" id="Phobius"/>
    </source>
</evidence>
<accession>A0A1E4TTM2</accession>
<proteinExistence type="predicted"/>
<dbReference type="AlphaFoldDB" id="A0A1E4TTM2"/>
<dbReference type="Pfam" id="PF03473">
    <property type="entry name" value="MOSC"/>
    <property type="match status" value="1"/>
</dbReference>
<feature type="transmembrane region" description="Helical" evidence="1">
    <location>
        <begin position="20"/>
        <end position="41"/>
    </location>
</feature>
<organism evidence="3 4">
    <name type="scientific">Pachysolen tannophilus NRRL Y-2460</name>
    <dbReference type="NCBI Taxonomy" id="669874"/>
    <lineage>
        <taxon>Eukaryota</taxon>
        <taxon>Fungi</taxon>
        <taxon>Dikarya</taxon>
        <taxon>Ascomycota</taxon>
        <taxon>Saccharomycotina</taxon>
        <taxon>Pichiomycetes</taxon>
        <taxon>Pachysolenaceae</taxon>
        <taxon>Pachysolen</taxon>
    </lineage>
</organism>
<keyword evidence="1" id="KW-1133">Transmembrane helix</keyword>
<gene>
    <name evidence="3" type="ORF">PACTADRAFT_3981</name>
</gene>
<feature type="domain" description="MOSC" evidence="2">
    <location>
        <begin position="219"/>
        <end position="414"/>
    </location>
</feature>
<sequence length="425" mass="49838">MSNLNGLVEVTKKISGFDFFTFFITLLAISLATLYLLPILLKLFYHYDDIYDLVNTYKASKFLIKLVNLNYKISYICNLLFVQTLKTIFFNYGDNKNSYSSNIRISAIIIYPIKSVGKGLKLQKWVIDKYGLKYDRQFSLAIKNSNTNYYEALTLKDNVKQSLVEYSLEIDENNLEFFVISYNSKFFFKIPAIMTNEFIKQNGGIEVDVDMWGVKSKALNLQFCLPENFKEIIGLPRDCTLLYSSIGHPVKTCSPKVKKENNKLDYRYSKFQDYYPLLLLSELDLKNLEQKLIENNFFDFKITDYSFRPNLIVDGIDLKPHEEDNWYKFQMINHKNLKEKHLFRTSTKCARCTVPNINFEKDNAKMDKKSPVSKTLSKYRRVDIGSKYNAFFGIYCVNYDDNFEINVGDYIEVLERKVNIFEDPS</sequence>
<dbReference type="GO" id="GO:0003824">
    <property type="term" value="F:catalytic activity"/>
    <property type="evidence" value="ECO:0007669"/>
    <property type="project" value="InterPro"/>
</dbReference>
<dbReference type="OrthoDB" id="17255at2759"/>
<keyword evidence="4" id="KW-1185">Reference proteome</keyword>
<evidence type="ECO:0000313" key="3">
    <source>
        <dbReference type="EMBL" id="ODV95099.1"/>
    </source>
</evidence>
<evidence type="ECO:0000313" key="4">
    <source>
        <dbReference type="Proteomes" id="UP000094236"/>
    </source>
</evidence>
<dbReference type="STRING" id="669874.A0A1E4TTM2"/>